<dbReference type="AlphaFoldDB" id="A0A0G3EXY8"/>
<dbReference type="EMBL" id="CP011568">
    <property type="protein sequence ID" value="AKJ69601.1"/>
    <property type="molecule type" value="Genomic_DNA"/>
</dbReference>
<dbReference type="SUPFAM" id="SSF46785">
    <property type="entry name" value="Winged helix' DNA-binding domain"/>
    <property type="match status" value="1"/>
</dbReference>
<evidence type="ECO:0000256" key="3">
    <source>
        <dbReference type="ARBA" id="ARBA00023163"/>
    </source>
</evidence>
<dbReference type="InterPro" id="IPR036390">
    <property type="entry name" value="WH_DNA-bd_sf"/>
</dbReference>
<evidence type="ECO:0000256" key="2">
    <source>
        <dbReference type="ARBA" id="ARBA00023125"/>
    </source>
</evidence>
<dbReference type="PATRIC" id="fig|445709.3.peg.3523"/>
<dbReference type="InterPro" id="IPR008920">
    <property type="entry name" value="TF_FadR/GntR_C"/>
</dbReference>
<dbReference type="SMART" id="SM00345">
    <property type="entry name" value="HTH_GNTR"/>
    <property type="match status" value="1"/>
</dbReference>
<dbReference type="SMART" id="SM00895">
    <property type="entry name" value="FCD"/>
    <property type="match status" value="1"/>
</dbReference>
<dbReference type="KEGG" id="ptx:ABW99_16680"/>
<dbReference type="GO" id="GO:0003677">
    <property type="term" value="F:DNA binding"/>
    <property type="evidence" value="ECO:0007669"/>
    <property type="project" value="UniProtKB-KW"/>
</dbReference>
<dbReference type="PROSITE" id="PS50949">
    <property type="entry name" value="HTH_GNTR"/>
    <property type="match status" value="1"/>
</dbReference>
<feature type="domain" description="HTH gntR-type" evidence="4">
    <location>
        <begin position="2"/>
        <end position="70"/>
    </location>
</feature>
<dbReference type="Gene3D" id="1.20.120.530">
    <property type="entry name" value="GntR ligand-binding domain-like"/>
    <property type="match status" value="1"/>
</dbReference>
<accession>A0A0G3EXY8</accession>
<dbReference type="OrthoDB" id="5450856at2"/>
<dbReference type="Pfam" id="PF07729">
    <property type="entry name" value="FCD"/>
    <property type="match status" value="1"/>
</dbReference>
<dbReference type="InterPro" id="IPR000524">
    <property type="entry name" value="Tscrpt_reg_HTH_GntR"/>
</dbReference>
<dbReference type="Proteomes" id="UP000036700">
    <property type="component" value="Chromosome"/>
</dbReference>
<evidence type="ECO:0000256" key="1">
    <source>
        <dbReference type="ARBA" id="ARBA00023015"/>
    </source>
</evidence>
<dbReference type="InterPro" id="IPR011711">
    <property type="entry name" value="GntR_C"/>
</dbReference>
<sequence>MPQHEPEALAALLAYVAAQQLNEGDPLPAERQLALTLGVSRRKLREALSHLELEGRVWRGVGRGTFLGSRPQKFVSGFDALFRDTSPADVMEARFIIEPAVAALAATKASAEDLQEIEKCVRKNASARNDSEWQQWDHRFHHLIAQATRNQAMIALIGAMNSARAQSGWRSRRIATVDDEGRRRSAAQHREVYDALEARDPEAASAAMRRHLVQVQTILLM</sequence>
<dbReference type="STRING" id="445709.ABW99_16680"/>
<keyword evidence="2" id="KW-0238">DNA-binding</keyword>
<keyword evidence="1" id="KW-0805">Transcription regulation</keyword>
<organism evidence="5 6">
    <name type="scientific">Pandoraea thiooxydans</name>
    <dbReference type="NCBI Taxonomy" id="445709"/>
    <lineage>
        <taxon>Bacteria</taxon>
        <taxon>Pseudomonadati</taxon>
        <taxon>Pseudomonadota</taxon>
        <taxon>Betaproteobacteria</taxon>
        <taxon>Burkholderiales</taxon>
        <taxon>Burkholderiaceae</taxon>
        <taxon>Pandoraea</taxon>
    </lineage>
</organism>
<dbReference type="InterPro" id="IPR036388">
    <property type="entry name" value="WH-like_DNA-bd_sf"/>
</dbReference>
<dbReference type="RefSeq" id="WP_047215516.1">
    <property type="nucleotide sequence ID" value="NZ_CP011568.3"/>
</dbReference>
<name>A0A0G3EXY8_9BURK</name>
<dbReference type="PRINTS" id="PR00035">
    <property type="entry name" value="HTHGNTR"/>
</dbReference>
<protein>
    <submittedName>
        <fullName evidence="5">GntR family transcriptional regulator</fullName>
    </submittedName>
</protein>
<keyword evidence="3" id="KW-0804">Transcription</keyword>
<dbReference type="PANTHER" id="PTHR43537">
    <property type="entry name" value="TRANSCRIPTIONAL REGULATOR, GNTR FAMILY"/>
    <property type="match status" value="1"/>
</dbReference>
<keyword evidence="6" id="KW-1185">Reference proteome</keyword>
<dbReference type="PANTHER" id="PTHR43537:SF43">
    <property type="entry name" value="GNTR-FAMILY TRANSCRIPTIONAL REGULATOR"/>
    <property type="match status" value="1"/>
</dbReference>
<evidence type="ECO:0000313" key="5">
    <source>
        <dbReference type="EMBL" id="AKJ69601.1"/>
    </source>
</evidence>
<evidence type="ECO:0000259" key="4">
    <source>
        <dbReference type="PROSITE" id="PS50949"/>
    </source>
</evidence>
<dbReference type="Gene3D" id="1.10.10.10">
    <property type="entry name" value="Winged helix-like DNA-binding domain superfamily/Winged helix DNA-binding domain"/>
    <property type="match status" value="1"/>
</dbReference>
<dbReference type="SUPFAM" id="SSF48008">
    <property type="entry name" value="GntR ligand-binding domain-like"/>
    <property type="match status" value="1"/>
</dbReference>
<dbReference type="GO" id="GO:0003700">
    <property type="term" value="F:DNA-binding transcription factor activity"/>
    <property type="evidence" value="ECO:0007669"/>
    <property type="project" value="InterPro"/>
</dbReference>
<gene>
    <name evidence="5" type="ORF">ABW99_16680</name>
</gene>
<proteinExistence type="predicted"/>
<evidence type="ECO:0000313" key="6">
    <source>
        <dbReference type="Proteomes" id="UP000036700"/>
    </source>
</evidence>
<dbReference type="Pfam" id="PF00392">
    <property type="entry name" value="GntR"/>
    <property type="match status" value="1"/>
</dbReference>
<reference evidence="6" key="1">
    <citation type="submission" date="2015-06" db="EMBL/GenBank/DDBJ databases">
        <authorList>
            <person name="Lim Y.L."/>
            <person name="Ee R."/>
            <person name="Yong D."/>
            <person name="How K.Y."/>
            <person name="Yin W.F."/>
            <person name="Chan K.G."/>
        </authorList>
    </citation>
    <scope>NUCLEOTIDE SEQUENCE [LARGE SCALE GENOMIC DNA]</scope>
    <source>
        <strain evidence="6">DSM 25325</strain>
    </source>
</reference>